<protein>
    <recommendedName>
        <fullName evidence="1">Co-chaperone DjlA N-terminal domain-containing protein</fullName>
    </recommendedName>
</protein>
<gene>
    <name evidence="2" type="ordered locus">AM1_2684</name>
</gene>
<dbReference type="OrthoDB" id="561132at2"/>
<dbReference type="SUPFAM" id="SSF158682">
    <property type="entry name" value="TerB-like"/>
    <property type="match status" value="1"/>
</dbReference>
<feature type="domain" description="Co-chaperone DjlA N-terminal" evidence="1">
    <location>
        <begin position="17"/>
        <end position="108"/>
    </location>
</feature>
<dbReference type="RefSeq" id="WP_012163136.1">
    <property type="nucleotide sequence ID" value="NC_009925.1"/>
</dbReference>
<evidence type="ECO:0000313" key="3">
    <source>
        <dbReference type="Proteomes" id="UP000000268"/>
    </source>
</evidence>
<dbReference type="HOGENOM" id="CLU_152374_0_0_3"/>
<name>B0C801_ACAM1</name>
<dbReference type="Proteomes" id="UP000000268">
    <property type="component" value="Chromosome"/>
</dbReference>
<dbReference type="EMBL" id="CP000828">
    <property type="protein sequence ID" value="ABW27685.1"/>
    <property type="molecule type" value="Genomic_DNA"/>
</dbReference>
<organism evidence="2 3">
    <name type="scientific">Acaryochloris marina (strain MBIC 11017)</name>
    <dbReference type="NCBI Taxonomy" id="329726"/>
    <lineage>
        <taxon>Bacteria</taxon>
        <taxon>Bacillati</taxon>
        <taxon>Cyanobacteriota</taxon>
        <taxon>Cyanophyceae</taxon>
        <taxon>Acaryochloridales</taxon>
        <taxon>Acaryochloridaceae</taxon>
        <taxon>Acaryochloris</taxon>
    </lineage>
</organism>
<dbReference type="AlphaFoldDB" id="B0C801"/>
<dbReference type="InterPro" id="IPR029024">
    <property type="entry name" value="TerB-like"/>
</dbReference>
<sequence>MDTEHQRLTLQILIGSAWVDHTLSEPEVTYLKQVLDRYHLTQDNELKALLQEPVPAQQTERWIVEFLRQTNQEERLKLLAAIGNLLIADDVVSEIEHDLLDEYHALMAQIPDDPHHISNLVRNIGSYVNKALQTLANLP</sequence>
<keyword evidence="3" id="KW-1185">Reference proteome</keyword>
<dbReference type="eggNOG" id="COG4103">
    <property type="taxonomic scope" value="Bacteria"/>
</dbReference>
<dbReference type="Gene3D" id="1.10.3680.10">
    <property type="entry name" value="TerB-like"/>
    <property type="match status" value="1"/>
</dbReference>
<dbReference type="Pfam" id="PF05099">
    <property type="entry name" value="TerB"/>
    <property type="match status" value="1"/>
</dbReference>
<evidence type="ECO:0000313" key="2">
    <source>
        <dbReference type="EMBL" id="ABW27685.1"/>
    </source>
</evidence>
<reference evidence="2 3" key="1">
    <citation type="journal article" date="2008" name="Proc. Natl. Acad. Sci. U.S.A.">
        <title>Niche adaptation and genome expansion in the chlorophyll d-producing cyanobacterium Acaryochloris marina.</title>
        <authorList>
            <person name="Swingley W.D."/>
            <person name="Chen M."/>
            <person name="Cheung P.C."/>
            <person name="Conrad A.L."/>
            <person name="Dejesa L.C."/>
            <person name="Hao J."/>
            <person name="Honchak B.M."/>
            <person name="Karbach L.E."/>
            <person name="Kurdoglu A."/>
            <person name="Lahiri S."/>
            <person name="Mastrian S.D."/>
            <person name="Miyashita H."/>
            <person name="Page L."/>
            <person name="Ramakrishna P."/>
            <person name="Satoh S."/>
            <person name="Sattley W.M."/>
            <person name="Shimada Y."/>
            <person name="Taylor H.L."/>
            <person name="Tomo T."/>
            <person name="Tsuchiya T."/>
            <person name="Wang Z.T."/>
            <person name="Raymond J."/>
            <person name="Mimuro M."/>
            <person name="Blankenship R.E."/>
            <person name="Touchman J.W."/>
        </authorList>
    </citation>
    <scope>NUCLEOTIDE SEQUENCE [LARGE SCALE GENOMIC DNA]</scope>
    <source>
        <strain evidence="3">MBIC 11017</strain>
    </source>
</reference>
<accession>B0C801</accession>
<dbReference type="KEGG" id="amr:AM1_2684"/>
<dbReference type="InterPro" id="IPR007791">
    <property type="entry name" value="DjlA_N"/>
</dbReference>
<evidence type="ECO:0000259" key="1">
    <source>
        <dbReference type="Pfam" id="PF05099"/>
    </source>
</evidence>
<proteinExistence type="predicted"/>